<protein>
    <submittedName>
        <fullName evidence="1">Uncharacterized protein</fullName>
    </submittedName>
</protein>
<dbReference type="EMBL" id="JOJR01000356">
    <property type="protein sequence ID" value="RCN39100.1"/>
    <property type="molecule type" value="Genomic_DNA"/>
</dbReference>
<dbReference type="OrthoDB" id="5870614at2759"/>
<keyword evidence="2" id="KW-1185">Reference proteome</keyword>
<reference evidence="1 2" key="1">
    <citation type="submission" date="2014-10" db="EMBL/GenBank/DDBJ databases">
        <title>Draft genome of the hookworm Ancylostoma caninum.</title>
        <authorList>
            <person name="Mitreva M."/>
        </authorList>
    </citation>
    <scope>NUCLEOTIDE SEQUENCE [LARGE SCALE GENOMIC DNA]</scope>
    <source>
        <strain evidence="1 2">Baltimore</strain>
    </source>
</reference>
<comment type="caution">
    <text evidence="1">The sequence shown here is derived from an EMBL/GenBank/DDBJ whole genome shotgun (WGS) entry which is preliminary data.</text>
</comment>
<name>A0A368G7X8_ANCCA</name>
<evidence type="ECO:0000313" key="2">
    <source>
        <dbReference type="Proteomes" id="UP000252519"/>
    </source>
</evidence>
<dbReference type="Proteomes" id="UP000252519">
    <property type="component" value="Unassembled WGS sequence"/>
</dbReference>
<organism evidence="1 2">
    <name type="scientific">Ancylostoma caninum</name>
    <name type="common">Dog hookworm</name>
    <dbReference type="NCBI Taxonomy" id="29170"/>
    <lineage>
        <taxon>Eukaryota</taxon>
        <taxon>Metazoa</taxon>
        <taxon>Ecdysozoa</taxon>
        <taxon>Nematoda</taxon>
        <taxon>Chromadorea</taxon>
        <taxon>Rhabditida</taxon>
        <taxon>Rhabditina</taxon>
        <taxon>Rhabditomorpha</taxon>
        <taxon>Strongyloidea</taxon>
        <taxon>Ancylostomatidae</taxon>
        <taxon>Ancylostomatinae</taxon>
        <taxon>Ancylostoma</taxon>
    </lineage>
</organism>
<gene>
    <name evidence="1" type="ORF">ANCCAN_14973</name>
</gene>
<accession>A0A368G7X8</accession>
<evidence type="ECO:0000313" key="1">
    <source>
        <dbReference type="EMBL" id="RCN39100.1"/>
    </source>
</evidence>
<proteinExistence type="predicted"/>
<sequence length="139" mass="16011">MAGMFGADSYCERMARYIVRDRPSNSSTDTPLEHILTAFTSLGIDGQRTTHKPLAHSRRHAFYVWSSRGKCAPYAVPKKLSKTSPEEDLYSMMKNVRLSGDFDIARLQLRLLRSPTKFEIPHRRRYVRFGSYFCSQASQ</sequence>
<dbReference type="AlphaFoldDB" id="A0A368G7X8"/>